<evidence type="ECO:0000313" key="3">
    <source>
        <dbReference type="Proteomes" id="UP000299102"/>
    </source>
</evidence>
<feature type="region of interest" description="Disordered" evidence="1">
    <location>
        <begin position="213"/>
        <end position="242"/>
    </location>
</feature>
<dbReference type="AlphaFoldDB" id="A0A4C1TU56"/>
<evidence type="ECO:0000256" key="1">
    <source>
        <dbReference type="SAM" id="MobiDB-lite"/>
    </source>
</evidence>
<organism evidence="2 3">
    <name type="scientific">Eumeta variegata</name>
    <name type="common">Bagworm moth</name>
    <name type="synonym">Eumeta japonica</name>
    <dbReference type="NCBI Taxonomy" id="151549"/>
    <lineage>
        <taxon>Eukaryota</taxon>
        <taxon>Metazoa</taxon>
        <taxon>Ecdysozoa</taxon>
        <taxon>Arthropoda</taxon>
        <taxon>Hexapoda</taxon>
        <taxon>Insecta</taxon>
        <taxon>Pterygota</taxon>
        <taxon>Neoptera</taxon>
        <taxon>Endopterygota</taxon>
        <taxon>Lepidoptera</taxon>
        <taxon>Glossata</taxon>
        <taxon>Ditrysia</taxon>
        <taxon>Tineoidea</taxon>
        <taxon>Psychidae</taxon>
        <taxon>Oiketicinae</taxon>
        <taxon>Eumeta</taxon>
    </lineage>
</organism>
<dbReference type="EMBL" id="BGZK01000087">
    <property type="protein sequence ID" value="GBP17438.1"/>
    <property type="molecule type" value="Genomic_DNA"/>
</dbReference>
<proteinExistence type="predicted"/>
<dbReference type="OrthoDB" id="7485156at2759"/>
<sequence>MPPSSRLGNVPFKQQPSMPNLSPKKICVRFIRVRSETFGKLNCERIRRMRYQAWVVPRYPTIVCRSSSKQLSLGAMKSTASKVVRDSSRSFRNKEPGLGLSRSGLRSPALISDLGTVPYSDPEHAVGSNFNSGRVFDICQSSGINIQSFGWRFVVERQIRGSEFSTPAHSLAGYCGAYTPHTMYPNPFDRKHSTIRQVIDRLLKGDKIGIRKEKNALSRKSSNDSSCSSSSSSAPPPSSFPRVNDLSRAPLVTLFSITKHIFSSALHTRYETTGQIASAGRAAPYITPYDGRGAIGPNLGELYYICTAIFVFVTRLSKKRVRRPRVAENLRRERIELPQALAQGREHHAPP</sequence>
<name>A0A4C1TU56_EUMVA</name>
<keyword evidence="3" id="KW-1185">Reference proteome</keyword>
<comment type="caution">
    <text evidence="2">The sequence shown here is derived from an EMBL/GenBank/DDBJ whole genome shotgun (WGS) entry which is preliminary data.</text>
</comment>
<gene>
    <name evidence="2" type="ORF">EVAR_8795_1</name>
</gene>
<evidence type="ECO:0000313" key="2">
    <source>
        <dbReference type="EMBL" id="GBP17438.1"/>
    </source>
</evidence>
<dbReference type="Proteomes" id="UP000299102">
    <property type="component" value="Unassembled WGS sequence"/>
</dbReference>
<accession>A0A4C1TU56</accession>
<protein>
    <submittedName>
        <fullName evidence="2">Uncharacterized protein</fullName>
    </submittedName>
</protein>
<feature type="compositionally biased region" description="Low complexity" evidence="1">
    <location>
        <begin position="218"/>
        <end position="233"/>
    </location>
</feature>
<reference evidence="2 3" key="1">
    <citation type="journal article" date="2019" name="Commun. Biol.">
        <title>The bagworm genome reveals a unique fibroin gene that provides high tensile strength.</title>
        <authorList>
            <person name="Kono N."/>
            <person name="Nakamura H."/>
            <person name="Ohtoshi R."/>
            <person name="Tomita M."/>
            <person name="Numata K."/>
            <person name="Arakawa K."/>
        </authorList>
    </citation>
    <scope>NUCLEOTIDE SEQUENCE [LARGE SCALE GENOMIC DNA]</scope>
</reference>